<gene>
    <name evidence="1" type="ORF">UFOPK3554_01112</name>
</gene>
<dbReference type="EMBL" id="CAFBSG010000019">
    <property type="protein sequence ID" value="CAB5240882.1"/>
    <property type="molecule type" value="Genomic_DNA"/>
</dbReference>
<organism evidence="1">
    <name type="scientific">freshwater metagenome</name>
    <dbReference type="NCBI Taxonomy" id="449393"/>
    <lineage>
        <taxon>unclassified sequences</taxon>
        <taxon>metagenomes</taxon>
        <taxon>ecological metagenomes</taxon>
    </lineage>
</organism>
<proteinExistence type="predicted"/>
<sequence length="47" mass="5042">MLPAWFAASVHVPAVTRVKANPETVQIVGVLDVMTGVRPLVDVEDNV</sequence>
<evidence type="ECO:0000313" key="1">
    <source>
        <dbReference type="EMBL" id="CAB5240882.1"/>
    </source>
</evidence>
<reference evidence="1" key="1">
    <citation type="submission" date="2020-05" db="EMBL/GenBank/DDBJ databases">
        <authorList>
            <person name="Chiriac C."/>
            <person name="Salcher M."/>
            <person name="Ghai R."/>
            <person name="Kavagutti S V."/>
        </authorList>
    </citation>
    <scope>NUCLEOTIDE SEQUENCE</scope>
</reference>
<dbReference type="AlphaFoldDB" id="A0A6J7XT23"/>
<protein>
    <submittedName>
        <fullName evidence="1">Unannotated protein</fullName>
    </submittedName>
</protein>
<accession>A0A6J7XT23</accession>
<name>A0A6J7XT23_9ZZZZ</name>